<evidence type="ECO:0000313" key="2">
    <source>
        <dbReference type="Proteomes" id="UP000655208"/>
    </source>
</evidence>
<sequence>MYIAGTERCQIAVEEPLELVVALYLREVEALSPELPYELPPVEPATTVWPVWARRAPVGWQPPVLGSSGLVDPRQAAAEWAEWWTGLLQGEAACSELRPPTFREFRARPSLRVLLQRHHEAAVRWSEAILDDPRSKRELTAARPGMGRLVRRLLSEVAGPAAFRLRLTVVPVRAKHAWPLAADHVLISLRLLADIDNVLDWLWPRLRGLAIEPSAIPG</sequence>
<organism evidence="1 2">
    <name type="scientific">Nakamurella endophytica</name>
    <dbReference type="NCBI Taxonomy" id="1748367"/>
    <lineage>
        <taxon>Bacteria</taxon>
        <taxon>Bacillati</taxon>
        <taxon>Actinomycetota</taxon>
        <taxon>Actinomycetes</taxon>
        <taxon>Nakamurellales</taxon>
        <taxon>Nakamurellaceae</taxon>
        <taxon>Nakamurella</taxon>
    </lineage>
</organism>
<comment type="caution">
    <text evidence="1">The sequence shown here is derived from an EMBL/GenBank/DDBJ whole genome shotgun (WGS) entry which is preliminary data.</text>
</comment>
<protein>
    <submittedName>
        <fullName evidence="1">Uncharacterized protein</fullName>
    </submittedName>
</protein>
<gene>
    <name evidence="1" type="ORF">GCM10011594_25180</name>
</gene>
<accession>A0A917SZX6</accession>
<keyword evidence="2" id="KW-1185">Reference proteome</keyword>
<name>A0A917SZX6_9ACTN</name>
<reference evidence="1" key="2">
    <citation type="submission" date="2020-09" db="EMBL/GenBank/DDBJ databases">
        <authorList>
            <person name="Sun Q."/>
            <person name="Zhou Y."/>
        </authorList>
    </citation>
    <scope>NUCLEOTIDE SEQUENCE</scope>
    <source>
        <strain evidence="1">CGMCC 4.7308</strain>
    </source>
</reference>
<dbReference type="RefSeq" id="WP_188941894.1">
    <property type="nucleotide sequence ID" value="NZ_BMNA01000004.1"/>
</dbReference>
<dbReference type="AlphaFoldDB" id="A0A917SZX6"/>
<proteinExistence type="predicted"/>
<reference evidence="1" key="1">
    <citation type="journal article" date="2014" name="Int. J. Syst. Evol. Microbiol.">
        <title>Complete genome sequence of Corynebacterium casei LMG S-19264T (=DSM 44701T), isolated from a smear-ripened cheese.</title>
        <authorList>
            <consortium name="US DOE Joint Genome Institute (JGI-PGF)"/>
            <person name="Walter F."/>
            <person name="Albersmeier A."/>
            <person name="Kalinowski J."/>
            <person name="Ruckert C."/>
        </authorList>
    </citation>
    <scope>NUCLEOTIDE SEQUENCE</scope>
    <source>
        <strain evidence="1">CGMCC 4.7308</strain>
    </source>
</reference>
<dbReference type="EMBL" id="BMNA01000004">
    <property type="protein sequence ID" value="GGM03986.1"/>
    <property type="molecule type" value="Genomic_DNA"/>
</dbReference>
<dbReference type="Proteomes" id="UP000655208">
    <property type="component" value="Unassembled WGS sequence"/>
</dbReference>
<evidence type="ECO:0000313" key="1">
    <source>
        <dbReference type="EMBL" id="GGM03986.1"/>
    </source>
</evidence>